<feature type="transmembrane region" description="Helical" evidence="2">
    <location>
        <begin position="33"/>
        <end position="59"/>
    </location>
</feature>
<feature type="region of interest" description="Disordered" evidence="1">
    <location>
        <begin position="71"/>
        <end position="92"/>
    </location>
</feature>
<dbReference type="AlphaFoldDB" id="A0A7W9BGA2"/>
<evidence type="ECO:0000313" key="4">
    <source>
        <dbReference type="EMBL" id="MBB5716384.1"/>
    </source>
</evidence>
<keyword evidence="2" id="KW-0472">Membrane</keyword>
<name>A0A7W9BGA2_9SPHN</name>
<organism evidence="4 5">
    <name type="scientific">Sphingomonas aerophila</name>
    <dbReference type="NCBI Taxonomy" id="1344948"/>
    <lineage>
        <taxon>Bacteria</taxon>
        <taxon>Pseudomonadati</taxon>
        <taxon>Pseudomonadota</taxon>
        <taxon>Alphaproteobacteria</taxon>
        <taxon>Sphingomonadales</taxon>
        <taxon>Sphingomonadaceae</taxon>
        <taxon>Sphingomonas</taxon>
    </lineage>
</organism>
<keyword evidence="2" id="KW-1133">Transmembrane helix</keyword>
<dbReference type="Pfam" id="PF04024">
    <property type="entry name" value="PspC"/>
    <property type="match status" value="1"/>
</dbReference>
<protein>
    <submittedName>
        <fullName evidence="4">Phage shock protein PspC (Stress-responsive transcriptional regulator)</fullName>
    </submittedName>
</protein>
<keyword evidence="2" id="KW-0812">Transmembrane</keyword>
<keyword evidence="5" id="KW-1185">Reference proteome</keyword>
<reference evidence="4 5" key="1">
    <citation type="submission" date="2020-08" db="EMBL/GenBank/DDBJ databases">
        <title>Genomic Encyclopedia of Type Strains, Phase IV (KMG-IV): sequencing the most valuable type-strain genomes for metagenomic binning, comparative biology and taxonomic classification.</title>
        <authorList>
            <person name="Goeker M."/>
        </authorList>
    </citation>
    <scope>NUCLEOTIDE SEQUENCE [LARGE SCALE GENOMIC DNA]</scope>
    <source>
        <strain evidence="4 5">DSM 100044</strain>
    </source>
</reference>
<dbReference type="InterPro" id="IPR007168">
    <property type="entry name" value="Phageshock_PspC_N"/>
</dbReference>
<evidence type="ECO:0000313" key="5">
    <source>
        <dbReference type="Proteomes" id="UP000546200"/>
    </source>
</evidence>
<gene>
    <name evidence="4" type="ORF">FHS94_003247</name>
</gene>
<dbReference type="EMBL" id="JACIJK010000010">
    <property type="protein sequence ID" value="MBB5716384.1"/>
    <property type="molecule type" value="Genomic_DNA"/>
</dbReference>
<evidence type="ECO:0000256" key="1">
    <source>
        <dbReference type="SAM" id="MobiDB-lite"/>
    </source>
</evidence>
<comment type="caution">
    <text evidence="4">The sequence shown here is derived from an EMBL/GenBank/DDBJ whole genome shotgun (WGS) entry which is preliminary data.</text>
</comment>
<feature type="compositionally biased region" description="Polar residues" evidence="1">
    <location>
        <begin position="71"/>
        <end position="81"/>
    </location>
</feature>
<feature type="domain" description="Phage shock protein PspC N-terminal" evidence="3">
    <location>
        <begin position="9"/>
        <end position="56"/>
    </location>
</feature>
<accession>A0A7W9BGA2</accession>
<evidence type="ECO:0000256" key="2">
    <source>
        <dbReference type="SAM" id="Phobius"/>
    </source>
</evidence>
<evidence type="ECO:0000259" key="3">
    <source>
        <dbReference type="Pfam" id="PF04024"/>
    </source>
</evidence>
<feature type="compositionally biased region" description="Acidic residues" evidence="1">
    <location>
        <begin position="82"/>
        <end position="92"/>
    </location>
</feature>
<dbReference type="Proteomes" id="UP000546200">
    <property type="component" value="Unassembled WGS sequence"/>
</dbReference>
<proteinExistence type="predicted"/>
<sequence>MSNSNPFTRSDTMVGICQSIADDFGFNPLYLRVLFAFGLFVSLKWSVLVYLGLGVVVLASRLLFRGPRTATSSLATDTPTPDSEDDQLPLAA</sequence>
<dbReference type="RefSeq" id="WP_184059599.1">
    <property type="nucleotide sequence ID" value="NZ_JACIJK010000010.1"/>
</dbReference>